<evidence type="ECO:0000256" key="1">
    <source>
        <dbReference type="ARBA" id="ARBA00004370"/>
    </source>
</evidence>
<evidence type="ECO:0000256" key="6">
    <source>
        <dbReference type="ARBA" id="ARBA00022989"/>
    </source>
</evidence>
<keyword evidence="4 8" id="KW-0106">Calcium</keyword>
<evidence type="ECO:0000313" key="13">
    <source>
        <dbReference type="RefSeq" id="XP_065654187.1"/>
    </source>
</evidence>
<keyword evidence="5" id="KW-0130">Cell adhesion</keyword>
<keyword evidence="6 9" id="KW-1133">Transmembrane helix</keyword>
<feature type="transmembrane region" description="Helical" evidence="9">
    <location>
        <begin position="35"/>
        <end position="58"/>
    </location>
</feature>
<organism evidence="11 13">
    <name type="scientific">Hydra vulgaris</name>
    <name type="common">Hydra</name>
    <name type="synonym">Hydra attenuata</name>
    <dbReference type="NCBI Taxonomy" id="6087"/>
    <lineage>
        <taxon>Eukaryota</taxon>
        <taxon>Metazoa</taxon>
        <taxon>Cnidaria</taxon>
        <taxon>Hydrozoa</taxon>
        <taxon>Hydroidolina</taxon>
        <taxon>Anthoathecata</taxon>
        <taxon>Aplanulata</taxon>
        <taxon>Hydridae</taxon>
        <taxon>Hydra</taxon>
    </lineage>
</organism>
<dbReference type="InterPro" id="IPR015919">
    <property type="entry name" value="Cadherin-like_sf"/>
</dbReference>
<evidence type="ECO:0000256" key="4">
    <source>
        <dbReference type="ARBA" id="ARBA00022837"/>
    </source>
</evidence>
<dbReference type="Gene3D" id="2.60.40.60">
    <property type="entry name" value="Cadherins"/>
    <property type="match status" value="6"/>
</dbReference>
<evidence type="ECO:0000313" key="12">
    <source>
        <dbReference type="RefSeq" id="XP_065654186.1"/>
    </source>
</evidence>
<evidence type="ECO:0000256" key="2">
    <source>
        <dbReference type="ARBA" id="ARBA00022692"/>
    </source>
</evidence>
<accession>A0ABM4BY91</accession>
<sequence>MQQQGCSFEITNLVLKYYSINNPTQYMRYRPYTHACSHIVFNEMIVLWLIVGLFVHAATNHVPQFSNEISVIEVNEEEPIGTYVTKVTATDSDNDEVFYSTAEDEGGFFVIDKESGIIRTAKKIDRESLKSDTIKFKVVAAEIKRPDQNSALQVIIHVLDINDNPPVFDNNLKEINLSENTPIDTFVTIIRATDVDKKSELLYSFVSGNEDEVFSIDHYTGQIRTIKNLDYETKSKYLLRIAVADGRSKNPLRHIETTNLEIKILDEDDNGAVFYTNYTATIKEGEHQGEIIVRVHAEDLDRGINSPIRYSIDPSSYYGNIFSVDSQGDVRVQGFVDRETIPIYKLKILATETLSSFGKHLPGYTTLTVVVTDVNDNRPKFEHPHYVIKVKENEHYGVVVKTIKAYDVDEGENAKFEYHLQGADEVFGITQFGEIFVKGELDREKKDIYNFKVLAQQASFQPDAYADVTAIVEDINDHAPVFVNALYTASIRENEASGVFLADLSAHDLDKDDNAKITYSIFPDAENTSACFQIGLTDGRLTTRCSLDYEEKTSHSFLIQASDNPKSGEKKFSTTKVKINVLDENDNIPIFKQLHLYKNIRYDEEINAPVVKVEATDKDAGSYGDISYRVLSGNDLQRFHIDKKTGQIKLIDSLAAYTNNKFQLVVEAYDNNGNPPSNNCQNKMTISMTVDKRGLSSVALYMNSPIQTVTKNEETILSQLRSILEMGIATDLIEKGAFPESTVFTFHGFNVDTFALTKKEKIISILDSSKSDLLFRFRHDWNITGWNLNGIPIVGSYTSTSKKKESDKVNPIVYAVLGFVGMIVIFGIIFTLVLIKTKRRNENNTPHTTLHDLSSSSKMRMWDNGFESVSQVGEPQSYIQMTGFLNRSTEKYDYDPSNMYNENCHVVDPFDAIRDRLSSRGSTASSIFGASSVMTVCKVPKSRLMRSSSDIGSTTPLSKKKMSCILEQERRRANTLSLDRRVNRQPLIICRPPSYDYDFDEEVHDENESPFHMKQFEN</sequence>
<feature type="domain" description="Cadherin" evidence="10">
    <location>
        <begin position="274"/>
        <end position="381"/>
    </location>
</feature>
<feature type="domain" description="Cadherin" evidence="10">
    <location>
        <begin position="382"/>
        <end position="482"/>
    </location>
</feature>
<dbReference type="Proteomes" id="UP001652625">
    <property type="component" value="Chromosome 05"/>
</dbReference>
<dbReference type="RefSeq" id="XP_065654187.1">
    <property type="nucleotide sequence ID" value="XM_065798115.1"/>
</dbReference>
<dbReference type="GeneID" id="100203327"/>
<feature type="transmembrane region" description="Helical" evidence="9">
    <location>
        <begin position="812"/>
        <end position="835"/>
    </location>
</feature>
<comment type="subcellular location">
    <subcellularLocation>
        <location evidence="1">Membrane</location>
    </subcellularLocation>
</comment>
<name>A0ABM4BY91_HYDVU</name>
<dbReference type="Pfam" id="PF00028">
    <property type="entry name" value="Cadherin"/>
    <property type="match status" value="6"/>
</dbReference>
<dbReference type="PANTHER" id="PTHR24025:SF23">
    <property type="entry name" value="NEURAL-CADHERIN"/>
    <property type="match status" value="1"/>
</dbReference>
<dbReference type="PANTHER" id="PTHR24025">
    <property type="entry name" value="DESMOGLEIN FAMILY MEMBER"/>
    <property type="match status" value="1"/>
</dbReference>
<dbReference type="InterPro" id="IPR020894">
    <property type="entry name" value="Cadherin_CS"/>
</dbReference>
<keyword evidence="2 9" id="KW-0812">Transmembrane</keyword>
<keyword evidence="11" id="KW-1185">Reference proteome</keyword>
<dbReference type="PROSITE" id="PS50268">
    <property type="entry name" value="CADHERIN_2"/>
    <property type="match status" value="6"/>
</dbReference>
<dbReference type="CDD" id="cd11304">
    <property type="entry name" value="Cadherin_repeat"/>
    <property type="match status" value="6"/>
</dbReference>
<feature type="domain" description="Cadherin" evidence="10">
    <location>
        <begin position="169"/>
        <end position="274"/>
    </location>
</feature>
<keyword evidence="3" id="KW-0677">Repeat</keyword>
<reference evidence="12 13" key="1">
    <citation type="submission" date="2025-05" db="UniProtKB">
        <authorList>
            <consortium name="RefSeq"/>
        </authorList>
    </citation>
    <scope>IDENTIFICATION</scope>
</reference>
<dbReference type="SMART" id="SM00112">
    <property type="entry name" value="CA"/>
    <property type="match status" value="6"/>
</dbReference>
<protein>
    <submittedName>
        <fullName evidence="12 13">Protocadherin-23 isoform X6</fullName>
    </submittedName>
</protein>
<dbReference type="SUPFAM" id="SSF49313">
    <property type="entry name" value="Cadherin-like"/>
    <property type="match status" value="6"/>
</dbReference>
<dbReference type="PROSITE" id="PS00232">
    <property type="entry name" value="CADHERIN_1"/>
    <property type="match status" value="3"/>
</dbReference>
<evidence type="ECO:0000256" key="5">
    <source>
        <dbReference type="ARBA" id="ARBA00022889"/>
    </source>
</evidence>
<keyword evidence="7 9" id="KW-0472">Membrane</keyword>
<feature type="domain" description="Cadherin" evidence="10">
    <location>
        <begin position="483"/>
        <end position="591"/>
    </location>
</feature>
<dbReference type="InterPro" id="IPR050971">
    <property type="entry name" value="Cadherin-domain_protein"/>
</dbReference>
<evidence type="ECO:0000256" key="7">
    <source>
        <dbReference type="ARBA" id="ARBA00023136"/>
    </source>
</evidence>
<dbReference type="RefSeq" id="XP_065654186.1">
    <property type="nucleotide sequence ID" value="XM_065798114.1"/>
</dbReference>
<evidence type="ECO:0000313" key="11">
    <source>
        <dbReference type="Proteomes" id="UP001652625"/>
    </source>
</evidence>
<proteinExistence type="predicted"/>
<evidence type="ECO:0000256" key="3">
    <source>
        <dbReference type="ARBA" id="ARBA00022737"/>
    </source>
</evidence>
<dbReference type="InterPro" id="IPR002126">
    <property type="entry name" value="Cadherin-like_dom"/>
</dbReference>
<evidence type="ECO:0000259" key="10">
    <source>
        <dbReference type="PROSITE" id="PS50268"/>
    </source>
</evidence>
<evidence type="ECO:0000256" key="9">
    <source>
        <dbReference type="SAM" id="Phobius"/>
    </source>
</evidence>
<feature type="domain" description="Cadherin" evidence="10">
    <location>
        <begin position="66"/>
        <end position="168"/>
    </location>
</feature>
<dbReference type="PRINTS" id="PR00205">
    <property type="entry name" value="CADHERIN"/>
</dbReference>
<feature type="domain" description="Cadherin" evidence="10">
    <location>
        <begin position="603"/>
        <end position="707"/>
    </location>
</feature>
<gene>
    <name evidence="12 13" type="primary">LOC100203327</name>
</gene>
<evidence type="ECO:0000256" key="8">
    <source>
        <dbReference type="PROSITE-ProRule" id="PRU00043"/>
    </source>
</evidence>